<reference evidence="3" key="2">
    <citation type="submission" date="2021-04" db="EMBL/GenBank/DDBJ databases">
        <authorList>
            <person name="Gilroy R."/>
        </authorList>
    </citation>
    <scope>NUCLEOTIDE SEQUENCE</scope>
    <source>
        <strain evidence="3">ChiSxjej3B15-24422</strain>
    </source>
</reference>
<dbReference type="NCBIfam" id="TIGR00762">
    <property type="entry name" value="DegV"/>
    <property type="match status" value="1"/>
</dbReference>
<comment type="caution">
    <text evidence="3">The sequence shown here is derived from an EMBL/GenBank/DDBJ whole genome shotgun (WGS) entry which is preliminary data.</text>
</comment>
<dbReference type="EMBL" id="DXDD01000086">
    <property type="protein sequence ID" value="HIY60371.1"/>
    <property type="molecule type" value="Genomic_DNA"/>
</dbReference>
<dbReference type="GO" id="GO:0008289">
    <property type="term" value="F:lipid binding"/>
    <property type="evidence" value="ECO:0007669"/>
    <property type="project" value="UniProtKB-KW"/>
</dbReference>
<comment type="function">
    <text evidence="1">May bind long-chain fatty acids, such as palmitate, and may play a role in lipid transport or fatty acid metabolism.</text>
</comment>
<evidence type="ECO:0000313" key="3">
    <source>
        <dbReference type="EMBL" id="HIY60371.1"/>
    </source>
</evidence>
<dbReference type="PANTHER" id="PTHR33434:SF3">
    <property type="entry name" value="DEGV DOMAIN-CONTAINING PROTEIN YITS"/>
    <property type="match status" value="1"/>
</dbReference>
<gene>
    <name evidence="3" type="ORF">H9831_06815</name>
</gene>
<evidence type="ECO:0000256" key="2">
    <source>
        <dbReference type="ARBA" id="ARBA00023121"/>
    </source>
</evidence>
<dbReference type="InterPro" id="IPR050270">
    <property type="entry name" value="DegV_domain_contain"/>
</dbReference>
<name>A0A9D2C7E1_9FIRM</name>
<sequence>MENYQITTDSNSDLPSDLAEKYHAVIIPQYYAFGDEVYGDEKNMTPAEFYSRMREGALPSSMANNPAVIRERFEAILKEGFDILHIAFSSALSGSCNNVCVAAQELMEDYPDRKIVVVDSLNVSLAESILFLKAHQLQDEGRSLSENAAFLEDYKKHINVQFTVDDLFHLKRGGRISGAAAAVGTALNLKPFLSITADGKLASNGTVRGRKKSIRVLAERMRDTLGDNPDKTVPVGIVHGNCMEDAQLAASYVKELTGIDNILINDVSPSIGTHAGPGALGILYYGKER</sequence>
<organism evidence="3 4">
    <name type="scientific">Candidatus Eisenbergiella pullistercoris</name>
    <dbReference type="NCBI Taxonomy" id="2838555"/>
    <lineage>
        <taxon>Bacteria</taxon>
        <taxon>Bacillati</taxon>
        <taxon>Bacillota</taxon>
        <taxon>Clostridia</taxon>
        <taxon>Lachnospirales</taxon>
        <taxon>Lachnospiraceae</taxon>
        <taxon>Eisenbergiella</taxon>
    </lineage>
</organism>
<protein>
    <submittedName>
        <fullName evidence="3">DegV family protein</fullName>
    </submittedName>
</protein>
<dbReference type="AlphaFoldDB" id="A0A9D2C7E1"/>
<dbReference type="InterPro" id="IPR003797">
    <property type="entry name" value="DegV"/>
</dbReference>
<proteinExistence type="predicted"/>
<evidence type="ECO:0000313" key="4">
    <source>
        <dbReference type="Proteomes" id="UP000824007"/>
    </source>
</evidence>
<dbReference type="InterPro" id="IPR043168">
    <property type="entry name" value="DegV_C"/>
</dbReference>
<keyword evidence="2" id="KW-0446">Lipid-binding</keyword>
<accession>A0A9D2C7E1</accession>
<dbReference type="Gene3D" id="3.40.50.10170">
    <property type="match status" value="1"/>
</dbReference>
<evidence type="ECO:0000256" key="1">
    <source>
        <dbReference type="ARBA" id="ARBA00003238"/>
    </source>
</evidence>
<dbReference type="Proteomes" id="UP000824007">
    <property type="component" value="Unassembled WGS sequence"/>
</dbReference>
<dbReference type="PROSITE" id="PS51482">
    <property type="entry name" value="DEGV"/>
    <property type="match status" value="1"/>
</dbReference>
<dbReference type="PANTHER" id="PTHR33434">
    <property type="entry name" value="DEGV DOMAIN-CONTAINING PROTEIN DR_1986-RELATED"/>
    <property type="match status" value="1"/>
</dbReference>
<reference evidence="3" key="1">
    <citation type="journal article" date="2021" name="PeerJ">
        <title>Extensive microbial diversity within the chicken gut microbiome revealed by metagenomics and culture.</title>
        <authorList>
            <person name="Gilroy R."/>
            <person name="Ravi A."/>
            <person name="Getino M."/>
            <person name="Pursley I."/>
            <person name="Horton D.L."/>
            <person name="Alikhan N.F."/>
            <person name="Baker D."/>
            <person name="Gharbi K."/>
            <person name="Hall N."/>
            <person name="Watson M."/>
            <person name="Adriaenssens E.M."/>
            <person name="Foster-Nyarko E."/>
            <person name="Jarju S."/>
            <person name="Secka A."/>
            <person name="Antonio M."/>
            <person name="Oren A."/>
            <person name="Chaudhuri R.R."/>
            <person name="La Ragione R."/>
            <person name="Hildebrand F."/>
            <person name="Pallen M.J."/>
        </authorList>
    </citation>
    <scope>NUCLEOTIDE SEQUENCE</scope>
    <source>
        <strain evidence="3">ChiSxjej3B15-24422</strain>
    </source>
</reference>
<dbReference type="Pfam" id="PF02645">
    <property type="entry name" value="DegV"/>
    <property type="match status" value="1"/>
</dbReference>
<dbReference type="SUPFAM" id="SSF82549">
    <property type="entry name" value="DAK1/DegV-like"/>
    <property type="match status" value="1"/>
</dbReference>
<dbReference type="Gene3D" id="3.30.1180.10">
    <property type="match status" value="1"/>
</dbReference>